<dbReference type="Proteomes" id="UP001287356">
    <property type="component" value="Unassembled WGS sequence"/>
</dbReference>
<organism evidence="1 2">
    <name type="scientific">Lasiosphaeria ovina</name>
    <dbReference type="NCBI Taxonomy" id="92902"/>
    <lineage>
        <taxon>Eukaryota</taxon>
        <taxon>Fungi</taxon>
        <taxon>Dikarya</taxon>
        <taxon>Ascomycota</taxon>
        <taxon>Pezizomycotina</taxon>
        <taxon>Sordariomycetes</taxon>
        <taxon>Sordariomycetidae</taxon>
        <taxon>Sordariales</taxon>
        <taxon>Lasiosphaeriaceae</taxon>
        <taxon>Lasiosphaeria</taxon>
    </lineage>
</organism>
<keyword evidence="2" id="KW-1185">Reference proteome</keyword>
<evidence type="ECO:0000313" key="1">
    <source>
        <dbReference type="EMBL" id="KAK3362125.1"/>
    </source>
</evidence>
<proteinExistence type="predicted"/>
<dbReference type="AlphaFoldDB" id="A0AAE0MZH6"/>
<gene>
    <name evidence="1" type="ORF">B0T24DRAFT_105690</name>
</gene>
<comment type="caution">
    <text evidence="1">The sequence shown here is derived from an EMBL/GenBank/DDBJ whole genome shotgun (WGS) entry which is preliminary data.</text>
</comment>
<protein>
    <submittedName>
        <fullName evidence="1">Uncharacterized protein</fullName>
    </submittedName>
</protein>
<reference evidence="1" key="1">
    <citation type="journal article" date="2023" name="Mol. Phylogenet. Evol.">
        <title>Genome-scale phylogeny and comparative genomics of the fungal order Sordariales.</title>
        <authorList>
            <person name="Hensen N."/>
            <person name="Bonometti L."/>
            <person name="Westerberg I."/>
            <person name="Brannstrom I.O."/>
            <person name="Guillou S."/>
            <person name="Cros-Aarteil S."/>
            <person name="Calhoun S."/>
            <person name="Haridas S."/>
            <person name="Kuo A."/>
            <person name="Mondo S."/>
            <person name="Pangilinan J."/>
            <person name="Riley R."/>
            <person name="LaButti K."/>
            <person name="Andreopoulos B."/>
            <person name="Lipzen A."/>
            <person name="Chen C."/>
            <person name="Yan M."/>
            <person name="Daum C."/>
            <person name="Ng V."/>
            <person name="Clum A."/>
            <person name="Steindorff A."/>
            <person name="Ohm R.A."/>
            <person name="Martin F."/>
            <person name="Silar P."/>
            <person name="Natvig D.O."/>
            <person name="Lalanne C."/>
            <person name="Gautier V."/>
            <person name="Ament-Velasquez S.L."/>
            <person name="Kruys A."/>
            <person name="Hutchinson M.I."/>
            <person name="Powell A.J."/>
            <person name="Barry K."/>
            <person name="Miller A.N."/>
            <person name="Grigoriev I.V."/>
            <person name="Debuchy R."/>
            <person name="Gladieux P."/>
            <person name="Hiltunen Thoren M."/>
            <person name="Johannesson H."/>
        </authorList>
    </citation>
    <scope>NUCLEOTIDE SEQUENCE</scope>
    <source>
        <strain evidence="1">CBS 958.72</strain>
    </source>
</reference>
<name>A0AAE0MZH6_9PEZI</name>
<accession>A0AAE0MZH6</accession>
<reference evidence="1" key="2">
    <citation type="submission" date="2023-06" db="EMBL/GenBank/DDBJ databases">
        <authorList>
            <consortium name="Lawrence Berkeley National Laboratory"/>
            <person name="Haridas S."/>
            <person name="Hensen N."/>
            <person name="Bonometti L."/>
            <person name="Westerberg I."/>
            <person name="Brannstrom I.O."/>
            <person name="Guillou S."/>
            <person name="Cros-Aarteil S."/>
            <person name="Calhoun S."/>
            <person name="Kuo A."/>
            <person name="Mondo S."/>
            <person name="Pangilinan J."/>
            <person name="Riley R."/>
            <person name="Labutti K."/>
            <person name="Andreopoulos B."/>
            <person name="Lipzen A."/>
            <person name="Chen C."/>
            <person name="Yanf M."/>
            <person name="Daum C."/>
            <person name="Ng V."/>
            <person name="Clum A."/>
            <person name="Steindorff A."/>
            <person name="Ohm R."/>
            <person name="Martin F."/>
            <person name="Silar P."/>
            <person name="Natvig D."/>
            <person name="Lalanne C."/>
            <person name="Gautier V."/>
            <person name="Ament-Velasquez S.L."/>
            <person name="Kruys A."/>
            <person name="Hutchinson M.I."/>
            <person name="Powell A.J."/>
            <person name="Barry K."/>
            <person name="Miller A.N."/>
            <person name="Grigoriev I.V."/>
            <person name="Debuchy R."/>
            <person name="Gladieux P."/>
            <person name="Thoren M.H."/>
            <person name="Johannesson H."/>
        </authorList>
    </citation>
    <scope>NUCLEOTIDE SEQUENCE</scope>
    <source>
        <strain evidence="1">CBS 958.72</strain>
    </source>
</reference>
<evidence type="ECO:0000313" key="2">
    <source>
        <dbReference type="Proteomes" id="UP001287356"/>
    </source>
</evidence>
<dbReference type="EMBL" id="JAULSN010000010">
    <property type="protein sequence ID" value="KAK3362125.1"/>
    <property type="molecule type" value="Genomic_DNA"/>
</dbReference>
<sequence>MTASPVPCCEEWKLFCPTSTGTGTRPLATRWPHTHTTHYPLLSTQPYAGLGPHYLPAVGASRCQSGASITLLPRSVDPLTTLPPSHVSEPSASILRVRAAAARSSPEVWKRKGAPIWLIYGAAQVRNGLASLNAAIFLPTATGQQRARSRFARVKAHGKHLHRRARLTPSAFYPDLECGRDSAPRLPGQSRGLTSCSRHPGLHGIHMQHVDRSSWVLLVWGRQRRRALCQHSTRSAMRIRKHCIDKKSLLTLHMYVCL</sequence>